<comment type="caution">
    <text evidence="1">The sequence shown here is derived from an EMBL/GenBank/DDBJ whole genome shotgun (WGS) entry which is preliminary data.</text>
</comment>
<gene>
    <name evidence="1" type="ORF">AVEN_117852_1</name>
</gene>
<dbReference type="EMBL" id="BGPR01078529">
    <property type="protein sequence ID" value="GBL70848.1"/>
    <property type="molecule type" value="Genomic_DNA"/>
</dbReference>
<protein>
    <submittedName>
        <fullName evidence="1">Uncharacterized protein</fullName>
    </submittedName>
</protein>
<proteinExistence type="predicted"/>
<reference evidence="1 2" key="1">
    <citation type="journal article" date="2019" name="Sci. Rep.">
        <title>Orb-weaving spider Araneus ventricosus genome elucidates the spidroin gene catalogue.</title>
        <authorList>
            <person name="Kono N."/>
            <person name="Nakamura H."/>
            <person name="Ohtoshi R."/>
            <person name="Moran D.A.P."/>
            <person name="Shinohara A."/>
            <person name="Yoshida Y."/>
            <person name="Fujiwara M."/>
            <person name="Mori M."/>
            <person name="Tomita M."/>
            <person name="Arakawa K."/>
        </authorList>
    </citation>
    <scope>NUCLEOTIDE SEQUENCE [LARGE SCALE GENOMIC DNA]</scope>
</reference>
<keyword evidence="2" id="KW-1185">Reference proteome</keyword>
<accession>A0A4Y1ZVU6</accession>
<organism evidence="1 2">
    <name type="scientific">Araneus ventricosus</name>
    <name type="common">Orbweaver spider</name>
    <name type="synonym">Epeira ventricosa</name>
    <dbReference type="NCBI Taxonomy" id="182803"/>
    <lineage>
        <taxon>Eukaryota</taxon>
        <taxon>Metazoa</taxon>
        <taxon>Ecdysozoa</taxon>
        <taxon>Arthropoda</taxon>
        <taxon>Chelicerata</taxon>
        <taxon>Arachnida</taxon>
        <taxon>Araneae</taxon>
        <taxon>Araneomorphae</taxon>
        <taxon>Entelegynae</taxon>
        <taxon>Araneoidea</taxon>
        <taxon>Araneidae</taxon>
        <taxon>Araneus</taxon>
    </lineage>
</organism>
<sequence length="95" mass="10968">MGEKSDETKKNCKRREAVKNRNVHAELNHLEENVPLGNKMLFQELLNQYISTPLGATGSSTPNELLWDLETAVNKLIMQVDDERTLRSQRQRIFS</sequence>
<dbReference type="Proteomes" id="UP000499080">
    <property type="component" value="Unassembled WGS sequence"/>
</dbReference>
<evidence type="ECO:0000313" key="1">
    <source>
        <dbReference type="EMBL" id="GBL70848.1"/>
    </source>
</evidence>
<name>A0A4Y1ZVU6_ARAVE</name>
<evidence type="ECO:0000313" key="2">
    <source>
        <dbReference type="Proteomes" id="UP000499080"/>
    </source>
</evidence>
<dbReference type="AlphaFoldDB" id="A0A4Y1ZVU6"/>